<sequence>MRDQIPIRVFHTDIFNRFRSADEGGPVVLVFSSTTGADRDPLEVCEETFGLLNALDQSAGIGDLCIGGRQWDSVSIWAKL</sequence>
<evidence type="ECO:0000313" key="1">
    <source>
        <dbReference type="EMBL" id="REF00517.1"/>
    </source>
</evidence>
<gene>
    <name evidence="1" type="ORF">DFJ69_6061</name>
</gene>
<reference evidence="1 2" key="1">
    <citation type="submission" date="2018-08" db="EMBL/GenBank/DDBJ databases">
        <title>Sequencing the genomes of 1000 actinobacteria strains.</title>
        <authorList>
            <person name="Klenk H.-P."/>
        </authorList>
    </citation>
    <scope>NUCLEOTIDE SEQUENCE [LARGE SCALE GENOMIC DNA]</scope>
    <source>
        <strain evidence="1 2">DSM 43927</strain>
    </source>
</reference>
<dbReference type="RefSeq" id="WP_116025662.1">
    <property type="nucleotide sequence ID" value="NZ_QTTT01000001.1"/>
</dbReference>
<dbReference type="EMBL" id="QTTT01000001">
    <property type="protein sequence ID" value="REF00517.1"/>
    <property type="molecule type" value="Genomic_DNA"/>
</dbReference>
<dbReference type="OrthoDB" id="3483646at2"/>
<evidence type="ECO:0000313" key="2">
    <source>
        <dbReference type="Proteomes" id="UP000256661"/>
    </source>
</evidence>
<proteinExistence type="predicted"/>
<comment type="caution">
    <text evidence="1">The sequence shown here is derived from an EMBL/GenBank/DDBJ whole genome shotgun (WGS) entry which is preliminary data.</text>
</comment>
<accession>A0A3D9SX40</accession>
<organism evidence="1 2">
    <name type="scientific">Thermomonospora umbrina</name>
    <dbReference type="NCBI Taxonomy" id="111806"/>
    <lineage>
        <taxon>Bacteria</taxon>
        <taxon>Bacillati</taxon>
        <taxon>Actinomycetota</taxon>
        <taxon>Actinomycetes</taxon>
        <taxon>Streptosporangiales</taxon>
        <taxon>Thermomonosporaceae</taxon>
        <taxon>Thermomonospora</taxon>
    </lineage>
</organism>
<keyword evidence="2" id="KW-1185">Reference proteome</keyword>
<name>A0A3D9SX40_9ACTN</name>
<protein>
    <submittedName>
        <fullName evidence="1">Uncharacterized protein</fullName>
    </submittedName>
</protein>
<dbReference type="Proteomes" id="UP000256661">
    <property type="component" value="Unassembled WGS sequence"/>
</dbReference>
<dbReference type="AlphaFoldDB" id="A0A3D9SX40"/>